<reference evidence="15" key="1">
    <citation type="journal article" date="2005" name="Nature">
        <title>Sequencing of Aspergillus nidulans and comparative analysis with A. fumigatus and A. oryzae.</title>
        <authorList>
            <person name="Galagan J.E."/>
            <person name="Calvo S.E."/>
            <person name="Cuomo C."/>
            <person name="Ma L.J."/>
            <person name="Wortman J.R."/>
            <person name="Batzoglou S."/>
            <person name="Lee S.I."/>
            <person name="Basturkmen M."/>
            <person name="Spevak C.C."/>
            <person name="Clutterbuck J."/>
            <person name="Kapitonov V."/>
            <person name="Jurka J."/>
            <person name="Scazzocchio C."/>
            <person name="Farman M."/>
            <person name="Butler J."/>
            <person name="Purcell S."/>
            <person name="Harris S."/>
            <person name="Braus G.H."/>
            <person name="Draht O."/>
            <person name="Busch S."/>
            <person name="D'Enfert C."/>
            <person name="Bouchier C."/>
            <person name="Goldman G.H."/>
            <person name="Bell-Pedersen D."/>
            <person name="Griffiths-Jones S."/>
            <person name="Doonan J.H."/>
            <person name="Yu J."/>
            <person name="Vienken K."/>
            <person name="Pain A."/>
            <person name="Freitag M."/>
            <person name="Selker E.U."/>
            <person name="Archer D.B."/>
            <person name="Penalva M.A."/>
            <person name="Oakley B.R."/>
            <person name="Momany M."/>
            <person name="Tanaka T."/>
            <person name="Kumagai T."/>
            <person name="Asai K."/>
            <person name="Machida M."/>
            <person name="Nierman W.C."/>
            <person name="Denning D.W."/>
            <person name="Caddick M."/>
            <person name="Hynes M."/>
            <person name="Paoletti M."/>
            <person name="Fischer R."/>
            <person name="Miller B."/>
            <person name="Dyer P."/>
            <person name="Sachs M.S."/>
            <person name="Osmani S.A."/>
            <person name="Birren B.W."/>
        </authorList>
    </citation>
    <scope>NUCLEOTIDE SEQUENCE [LARGE SCALE GENOMIC DNA]</scope>
    <source>
        <strain evidence="15">FGSC A4 / ATCC 38163 / CBS 112.46 / NRRL 194 / M139</strain>
    </source>
</reference>
<keyword evidence="4" id="KW-0409">Iron storage</keyword>
<dbReference type="InterPro" id="IPR017789">
    <property type="entry name" value="Frataxin"/>
</dbReference>
<organism evidence="14 15">
    <name type="scientific">Emericella nidulans (strain FGSC A4 / ATCC 38163 / CBS 112.46 / NRRL 194 / M139)</name>
    <name type="common">Aspergillus nidulans</name>
    <dbReference type="NCBI Taxonomy" id="227321"/>
    <lineage>
        <taxon>Eukaryota</taxon>
        <taxon>Fungi</taxon>
        <taxon>Dikarya</taxon>
        <taxon>Ascomycota</taxon>
        <taxon>Pezizomycotina</taxon>
        <taxon>Eurotiomycetes</taxon>
        <taxon>Eurotiomycetidae</taxon>
        <taxon>Eurotiales</taxon>
        <taxon>Aspergillaceae</taxon>
        <taxon>Aspergillus</taxon>
        <taxon>Aspergillus subgen. Nidulantes</taxon>
    </lineage>
</organism>
<dbReference type="Pfam" id="PF01491">
    <property type="entry name" value="Frataxin_Cyay"/>
    <property type="match status" value="1"/>
</dbReference>
<dbReference type="GO" id="GO:0004322">
    <property type="term" value="F:ferroxidase activity"/>
    <property type="evidence" value="ECO:0007669"/>
    <property type="project" value="UniProtKB-EC"/>
</dbReference>
<dbReference type="FunCoup" id="Q5BBU4">
    <property type="interactions" value="396"/>
</dbReference>
<dbReference type="GO" id="GO:0051537">
    <property type="term" value="F:2 iron, 2 sulfur cluster binding"/>
    <property type="evidence" value="ECO:0000318"/>
    <property type="project" value="GO_Central"/>
</dbReference>
<evidence type="ECO:0000256" key="2">
    <source>
        <dbReference type="ARBA" id="ARBA00008183"/>
    </source>
</evidence>
<comment type="similarity">
    <text evidence="2">Belongs to the frataxin family.</text>
</comment>
<dbReference type="Gene3D" id="3.30.920.10">
    <property type="entry name" value="Frataxin/CyaY"/>
    <property type="match status" value="1"/>
</dbReference>
<evidence type="ECO:0000313" key="15">
    <source>
        <dbReference type="Proteomes" id="UP000000560"/>
    </source>
</evidence>
<accession>C8VL62</accession>
<dbReference type="EMBL" id="BN001307">
    <property type="protein sequence ID" value="CBF85954.1"/>
    <property type="molecule type" value="Genomic_DNA"/>
</dbReference>
<evidence type="ECO:0000256" key="12">
    <source>
        <dbReference type="ARBA" id="ARBA00047990"/>
    </source>
</evidence>
<keyword evidence="7" id="KW-0809">Transit peptide</keyword>
<keyword evidence="15" id="KW-1185">Reference proteome</keyword>
<gene>
    <name evidence="14" type="ORF">ANIA_01986</name>
</gene>
<evidence type="ECO:0000256" key="6">
    <source>
        <dbReference type="ARBA" id="ARBA00022496"/>
    </source>
</evidence>
<evidence type="ECO:0000256" key="7">
    <source>
        <dbReference type="ARBA" id="ARBA00022946"/>
    </source>
</evidence>
<dbReference type="InterPro" id="IPR036524">
    <property type="entry name" value="Frataxin/CyaY_sf"/>
</dbReference>
<dbReference type="KEGG" id="ani:ANIA_01986"/>
<name>Q5BBU4_EMENI</name>
<dbReference type="InterPro" id="IPR002908">
    <property type="entry name" value="Frataxin/CyaY"/>
</dbReference>
<dbReference type="GO" id="GO:0008198">
    <property type="term" value="F:ferrous iron binding"/>
    <property type="evidence" value="ECO:0000318"/>
    <property type="project" value="GO_Central"/>
</dbReference>
<dbReference type="GO" id="GO:0006879">
    <property type="term" value="P:intracellular iron ion homeostasis"/>
    <property type="evidence" value="ECO:0007669"/>
    <property type="project" value="UniProtKB-KW"/>
</dbReference>
<keyword evidence="8" id="KW-0560">Oxidoreductase</keyword>
<sequence>MLTSRAARALLSSFPSTFGLRRLAIAASAASTFRFPNSTKLVAKYQHRNGFHSTPQIQKGITPGSPDPPAPQPESSVRVSEPSPLSNHQYHEYSDHYLHVVQAKIEEMEEDRSDLETDLSAGILHINVANVGTYVLNKQPPIKQLWLSSPVSGPRQYDWVVEGDQMHEKQETRPFTNGQWVCLRDNSNLTELLNKELGLNLPRDVYSEVDE</sequence>
<dbReference type="PROSITE" id="PS01344">
    <property type="entry name" value="FRATAXIN_1"/>
    <property type="match status" value="1"/>
</dbReference>
<dbReference type="STRING" id="227321.Q5BBU4"/>
<protein>
    <recommendedName>
        <fullName evidence="3">ferroxidase</fullName>
        <ecNumber evidence="3">1.16.3.1</ecNumber>
    </recommendedName>
</protein>
<evidence type="ECO:0000256" key="8">
    <source>
        <dbReference type="ARBA" id="ARBA00023002"/>
    </source>
</evidence>
<evidence type="ECO:0000256" key="3">
    <source>
        <dbReference type="ARBA" id="ARBA00013107"/>
    </source>
</evidence>
<dbReference type="AlphaFoldDB" id="Q5BBU4"/>
<evidence type="ECO:0000256" key="9">
    <source>
        <dbReference type="ARBA" id="ARBA00023004"/>
    </source>
</evidence>
<evidence type="ECO:0000313" key="14">
    <source>
        <dbReference type="EMBL" id="CBF85954.1"/>
    </source>
</evidence>
<keyword evidence="10" id="KW-0406">Ion transport</keyword>
<dbReference type="GO" id="GO:0008199">
    <property type="term" value="F:ferric iron binding"/>
    <property type="evidence" value="ECO:0000318"/>
    <property type="project" value="GO_Central"/>
</dbReference>
<dbReference type="RefSeq" id="XP_659590.1">
    <property type="nucleotide sequence ID" value="XM_654498.2"/>
</dbReference>
<dbReference type="InterPro" id="IPR020895">
    <property type="entry name" value="Frataxin_CS"/>
</dbReference>
<dbReference type="OrthoDB" id="1897642at2759"/>
<dbReference type="EC" id="1.16.3.1" evidence="3"/>
<dbReference type="HOGENOM" id="CLU_080880_0_0_1"/>
<feature type="region of interest" description="Disordered" evidence="13">
    <location>
        <begin position="53"/>
        <end position="88"/>
    </location>
</feature>
<dbReference type="Proteomes" id="UP000000560">
    <property type="component" value="Chromosome VII"/>
</dbReference>
<evidence type="ECO:0000256" key="1">
    <source>
        <dbReference type="ARBA" id="ARBA00004173"/>
    </source>
</evidence>
<dbReference type="PANTHER" id="PTHR16821:SF2">
    <property type="entry name" value="FRATAXIN, MITOCHONDRIAL"/>
    <property type="match status" value="1"/>
</dbReference>
<dbReference type="GO" id="GO:0006826">
    <property type="term" value="P:iron ion transport"/>
    <property type="evidence" value="ECO:0007669"/>
    <property type="project" value="UniProtKB-KW"/>
</dbReference>
<comment type="catalytic activity">
    <reaction evidence="12">
        <text>4 Fe(2+) + O2 + 4 H(+) = 4 Fe(3+) + 2 H2O</text>
        <dbReference type="Rhea" id="RHEA:11148"/>
        <dbReference type="ChEBI" id="CHEBI:15377"/>
        <dbReference type="ChEBI" id="CHEBI:15378"/>
        <dbReference type="ChEBI" id="CHEBI:15379"/>
        <dbReference type="ChEBI" id="CHEBI:29033"/>
        <dbReference type="ChEBI" id="CHEBI:29034"/>
        <dbReference type="EC" id="1.16.3.1"/>
    </reaction>
</comment>
<keyword evidence="6" id="KW-0410">Iron transport</keyword>
<dbReference type="SMART" id="SM01219">
    <property type="entry name" value="Frataxin_Cyay"/>
    <property type="match status" value="1"/>
</dbReference>
<dbReference type="eggNOG" id="KOG3413">
    <property type="taxonomic scope" value="Eukaryota"/>
</dbReference>
<proteinExistence type="inferred from homology"/>
<dbReference type="InParanoid" id="Q5BBU4"/>
<evidence type="ECO:0000256" key="11">
    <source>
        <dbReference type="ARBA" id="ARBA00023128"/>
    </source>
</evidence>
<evidence type="ECO:0000256" key="13">
    <source>
        <dbReference type="SAM" id="MobiDB-lite"/>
    </source>
</evidence>
<evidence type="ECO:0000256" key="10">
    <source>
        <dbReference type="ARBA" id="ARBA00023065"/>
    </source>
</evidence>
<evidence type="ECO:0000256" key="5">
    <source>
        <dbReference type="ARBA" id="ARBA00022448"/>
    </source>
</evidence>
<dbReference type="PANTHER" id="PTHR16821">
    <property type="entry name" value="FRATAXIN"/>
    <property type="match status" value="1"/>
</dbReference>
<dbReference type="GO" id="GO:0016226">
    <property type="term" value="P:iron-sulfur cluster assembly"/>
    <property type="evidence" value="ECO:0000318"/>
    <property type="project" value="GO_Central"/>
</dbReference>
<accession>Q5BBU4</accession>
<feature type="compositionally biased region" description="Low complexity" evidence="13">
    <location>
        <begin position="73"/>
        <end position="84"/>
    </location>
</feature>
<dbReference type="VEuPathDB" id="FungiDB:AN1986"/>
<comment type="subcellular location">
    <subcellularLocation>
        <location evidence="1">Mitochondrion</location>
    </subcellularLocation>
</comment>
<dbReference type="NCBIfam" id="TIGR03422">
    <property type="entry name" value="mito_frataxin"/>
    <property type="match status" value="1"/>
</dbReference>
<dbReference type="OMA" id="YSEHYFN"/>
<keyword evidence="11" id="KW-0496">Mitochondrion</keyword>
<dbReference type="PROSITE" id="PS50810">
    <property type="entry name" value="FRATAXIN_2"/>
    <property type="match status" value="1"/>
</dbReference>
<reference evidence="15" key="2">
    <citation type="journal article" date="2009" name="Fungal Genet. Biol.">
        <title>The 2008 update of the Aspergillus nidulans genome annotation: a community effort.</title>
        <authorList>
            <person name="Wortman J.R."/>
            <person name="Gilsenan J.M."/>
            <person name="Joardar V."/>
            <person name="Deegan J."/>
            <person name="Clutterbuck J."/>
            <person name="Andersen M.R."/>
            <person name="Archer D."/>
            <person name="Bencina M."/>
            <person name="Braus G."/>
            <person name="Coutinho P."/>
            <person name="von Dohren H."/>
            <person name="Doonan J."/>
            <person name="Driessen A.J."/>
            <person name="Durek P."/>
            <person name="Espeso E."/>
            <person name="Fekete E."/>
            <person name="Flipphi M."/>
            <person name="Estrada C.G."/>
            <person name="Geysens S."/>
            <person name="Goldman G."/>
            <person name="de Groot P.W."/>
            <person name="Hansen K."/>
            <person name="Harris S.D."/>
            <person name="Heinekamp T."/>
            <person name="Helmstaedt K."/>
            <person name="Henrissat B."/>
            <person name="Hofmann G."/>
            <person name="Homan T."/>
            <person name="Horio T."/>
            <person name="Horiuchi H."/>
            <person name="James S."/>
            <person name="Jones M."/>
            <person name="Karaffa L."/>
            <person name="Karanyi Z."/>
            <person name="Kato M."/>
            <person name="Keller N."/>
            <person name="Kelly D.E."/>
            <person name="Kiel J.A."/>
            <person name="Kim J.M."/>
            <person name="van der Klei I.J."/>
            <person name="Klis F.M."/>
            <person name="Kovalchuk A."/>
            <person name="Krasevec N."/>
            <person name="Kubicek C.P."/>
            <person name="Liu B."/>
            <person name="Maccabe A."/>
            <person name="Meyer V."/>
            <person name="Mirabito P."/>
            <person name="Miskei M."/>
            <person name="Mos M."/>
            <person name="Mullins J."/>
            <person name="Nelson D.R."/>
            <person name="Nielsen J."/>
            <person name="Oakley B.R."/>
            <person name="Osmani S.A."/>
            <person name="Pakula T."/>
            <person name="Paszewski A."/>
            <person name="Paulsen I."/>
            <person name="Pilsyk S."/>
            <person name="Pocsi I."/>
            <person name="Punt P.J."/>
            <person name="Ram A.F."/>
            <person name="Ren Q."/>
            <person name="Robellet X."/>
            <person name="Robson G."/>
            <person name="Seiboth B."/>
            <person name="van Solingen P."/>
            <person name="Specht T."/>
            <person name="Sun J."/>
            <person name="Taheri-Talesh N."/>
            <person name="Takeshita N."/>
            <person name="Ussery D."/>
            <person name="vanKuyk P.A."/>
            <person name="Visser H."/>
            <person name="van de Vondervoort P.J."/>
            <person name="de Vries R.P."/>
            <person name="Walton J."/>
            <person name="Xiang X."/>
            <person name="Xiong Y."/>
            <person name="Zeng A.P."/>
            <person name="Brandt B.W."/>
            <person name="Cornell M.J."/>
            <person name="van den Hondel C.A."/>
            <person name="Visser J."/>
            <person name="Oliver S.G."/>
            <person name="Turner G."/>
        </authorList>
    </citation>
    <scope>GENOME REANNOTATION</scope>
    <source>
        <strain evidence="15">FGSC A4 / ATCC 38163 / CBS 112.46 / NRRL 194 / M139</strain>
    </source>
</reference>
<dbReference type="GO" id="GO:0005739">
    <property type="term" value="C:mitochondrion"/>
    <property type="evidence" value="ECO:0000318"/>
    <property type="project" value="GO_Central"/>
</dbReference>
<dbReference type="SUPFAM" id="SSF55387">
    <property type="entry name" value="Frataxin/Nqo15-like"/>
    <property type="match status" value="1"/>
</dbReference>
<evidence type="ECO:0000256" key="4">
    <source>
        <dbReference type="ARBA" id="ARBA00022434"/>
    </source>
</evidence>
<dbReference type="GeneID" id="2875084"/>
<keyword evidence="5" id="KW-0813">Transport</keyword>
<dbReference type="NCBIfam" id="TIGR03421">
    <property type="entry name" value="FeS_CyaY"/>
    <property type="match status" value="1"/>
</dbReference>
<keyword evidence="9" id="KW-0408">Iron</keyword>
<dbReference type="GO" id="GO:0034986">
    <property type="term" value="F:iron chaperone activity"/>
    <property type="evidence" value="ECO:0000318"/>
    <property type="project" value="GO_Central"/>
</dbReference>
<dbReference type="FunFam" id="3.30.920.10:FF:000004">
    <property type="entry name" value="Mitochondrial chaperone Frataxin"/>
    <property type="match status" value="1"/>
</dbReference>